<keyword evidence="3" id="KW-1185">Reference proteome</keyword>
<evidence type="ECO:0000256" key="1">
    <source>
        <dbReference type="SAM" id="MobiDB-lite"/>
    </source>
</evidence>
<dbReference type="OrthoDB" id="995555at2759"/>
<reference evidence="2 3" key="1">
    <citation type="journal article" date="2021" name="Plant Biotechnol. J.">
        <title>Multi-omics assisted identification of the key and species-specific regulatory components of drought-tolerant mechanisms in Gossypium stocksii.</title>
        <authorList>
            <person name="Yu D."/>
            <person name="Ke L."/>
            <person name="Zhang D."/>
            <person name="Wu Y."/>
            <person name="Sun Y."/>
            <person name="Mei J."/>
            <person name="Sun J."/>
            <person name="Sun Y."/>
        </authorList>
    </citation>
    <scope>NUCLEOTIDE SEQUENCE [LARGE SCALE GENOMIC DNA]</scope>
    <source>
        <strain evidence="3">cv. E1</strain>
        <tissue evidence="2">Leaf</tissue>
    </source>
</reference>
<organism evidence="2 3">
    <name type="scientific">Gossypium stocksii</name>
    <dbReference type="NCBI Taxonomy" id="47602"/>
    <lineage>
        <taxon>Eukaryota</taxon>
        <taxon>Viridiplantae</taxon>
        <taxon>Streptophyta</taxon>
        <taxon>Embryophyta</taxon>
        <taxon>Tracheophyta</taxon>
        <taxon>Spermatophyta</taxon>
        <taxon>Magnoliopsida</taxon>
        <taxon>eudicotyledons</taxon>
        <taxon>Gunneridae</taxon>
        <taxon>Pentapetalae</taxon>
        <taxon>rosids</taxon>
        <taxon>malvids</taxon>
        <taxon>Malvales</taxon>
        <taxon>Malvaceae</taxon>
        <taxon>Malvoideae</taxon>
        <taxon>Gossypium</taxon>
    </lineage>
</organism>
<evidence type="ECO:0000313" key="2">
    <source>
        <dbReference type="EMBL" id="KAH1046921.1"/>
    </source>
</evidence>
<accession>A0A9D3ZL70</accession>
<evidence type="ECO:0008006" key="4">
    <source>
        <dbReference type="Google" id="ProtNLM"/>
    </source>
</evidence>
<feature type="region of interest" description="Disordered" evidence="1">
    <location>
        <begin position="1"/>
        <end position="23"/>
    </location>
</feature>
<name>A0A9D3ZL70_9ROSI</name>
<comment type="caution">
    <text evidence="2">The sequence shown here is derived from an EMBL/GenBank/DDBJ whole genome shotgun (WGS) entry which is preliminary data.</text>
</comment>
<protein>
    <recommendedName>
        <fullName evidence="4">DUF4283 domain-containing protein</fullName>
    </recommendedName>
</protein>
<dbReference type="EMBL" id="JAIQCV010000011">
    <property type="protein sequence ID" value="KAH1046921.1"/>
    <property type="molecule type" value="Genomic_DNA"/>
</dbReference>
<sequence length="160" mass="18125">MQQQYTSTRESPKDEDGGGDLVVTDRNTKKVRFKNGSEEEVIDMVAESSSGPTISWKDKLLGVTSGSPNKGWSLLVLGRWLVYGQYLTVRPWTKEFTPSQPYPSMVLAWIRLPGLPGYLYKKKIVEEIGGTIDKVVRLDFNTDCRARGRFTRMAVYINLD</sequence>
<evidence type="ECO:0000313" key="3">
    <source>
        <dbReference type="Proteomes" id="UP000828251"/>
    </source>
</evidence>
<gene>
    <name evidence="2" type="ORF">J1N35_037705</name>
</gene>
<dbReference type="InterPro" id="IPR040256">
    <property type="entry name" value="At4g02000-like"/>
</dbReference>
<proteinExistence type="predicted"/>
<dbReference type="AlphaFoldDB" id="A0A9D3ZL70"/>
<dbReference type="PANTHER" id="PTHR31286">
    <property type="entry name" value="GLYCINE-RICH CELL WALL STRUCTURAL PROTEIN 1.8-LIKE"/>
    <property type="match status" value="1"/>
</dbReference>
<dbReference type="Proteomes" id="UP000828251">
    <property type="component" value="Unassembled WGS sequence"/>
</dbReference>
<dbReference type="PANTHER" id="PTHR31286:SF173">
    <property type="entry name" value="DUF4283 DOMAIN-CONTAINING PROTEIN"/>
    <property type="match status" value="1"/>
</dbReference>